<evidence type="ECO:0000313" key="1">
    <source>
        <dbReference type="EMBL" id="QTA90712.1"/>
    </source>
</evidence>
<gene>
    <name evidence="1" type="ORF">dnm_067730</name>
</gene>
<reference evidence="1" key="1">
    <citation type="journal article" date="2021" name="Microb. Physiol.">
        <title>Proteogenomic Insights into the Physiology of Marine, Sulfate-Reducing, Filamentous Desulfonema limicola and Desulfonema magnum.</title>
        <authorList>
            <person name="Schnaars V."/>
            <person name="Wohlbrand L."/>
            <person name="Scheve S."/>
            <person name="Hinrichs C."/>
            <person name="Reinhardt R."/>
            <person name="Rabus R."/>
        </authorList>
    </citation>
    <scope>NUCLEOTIDE SEQUENCE</scope>
    <source>
        <strain evidence="1">4be13</strain>
    </source>
</reference>
<accession>A0A975BS46</accession>
<evidence type="ECO:0000313" key="2">
    <source>
        <dbReference type="Proteomes" id="UP000663722"/>
    </source>
</evidence>
<dbReference type="EMBL" id="CP061800">
    <property type="protein sequence ID" value="QTA90712.1"/>
    <property type="molecule type" value="Genomic_DNA"/>
</dbReference>
<dbReference type="AlphaFoldDB" id="A0A975BS46"/>
<protein>
    <submittedName>
        <fullName evidence="1">Uncharacterized protein</fullName>
    </submittedName>
</protein>
<sequence>MQFGKGKADGYSITIWKMFLNRSRRIDKSAGNVRDFSSL</sequence>
<dbReference type="KEGG" id="dmm:dnm_067730"/>
<proteinExistence type="predicted"/>
<organism evidence="1 2">
    <name type="scientific">Desulfonema magnum</name>
    <dbReference type="NCBI Taxonomy" id="45655"/>
    <lineage>
        <taxon>Bacteria</taxon>
        <taxon>Pseudomonadati</taxon>
        <taxon>Thermodesulfobacteriota</taxon>
        <taxon>Desulfobacteria</taxon>
        <taxon>Desulfobacterales</taxon>
        <taxon>Desulfococcaceae</taxon>
        <taxon>Desulfonema</taxon>
    </lineage>
</organism>
<keyword evidence="2" id="KW-1185">Reference proteome</keyword>
<dbReference type="Proteomes" id="UP000663722">
    <property type="component" value="Chromosome"/>
</dbReference>
<name>A0A975BS46_9BACT</name>